<dbReference type="PATRIC" id="fig|1227494.3.peg.2404"/>
<gene>
    <name evidence="1" type="ORF">C485_11978</name>
</gene>
<protein>
    <recommendedName>
        <fullName evidence="3">Transcriptional regulator</fullName>
    </recommendedName>
</protein>
<comment type="caution">
    <text evidence="1">The sequence shown here is derived from an EMBL/GenBank/DDBJ whole genome shotgun (WGS) entry which is preliminary data.</text>
</comment>
<sequence length="84" mass="9092">MEHNSDTTDEWAITYALEYASPSADYARLQSTLATLTAHELITSRRVDEGTSEYTPTDAGRALLAGRATQLEAACDVAVGERIT</sequence>
<reference evidence="1 2" key="1">
    <citation type="journal article" date="2014" name="PLoS Genet.">
        <title>Phylogenetically driven sequencing of extremely halophilic archaea reveals strategies for static and dynamic osmo-response.</title>
        <authorList>
            <person name="Becker E.A."/>
            <person name="Seitzer P.M."/>
            <person name="Tritt A."/>
            <person name="Larsen D."/>
            <person name="Krusor M."/>
            <person name="Yao A.I."/>
            <person name="Wu D."/>
            <person name="Madern D."/>
            <person name="Eisen J.A."/>
            <person name="Darling A.E."/>
            <person name="Facciotti M.T."/>
        </authorList>
    </citation>
    <scope>NUCLEOTIDE SEQUENCE [LARGE SCALE GENOMIC DNA]</scope>
    <source>
        <strain evidence="1 2">JCM 12890</strain>
    </source>
</reference>
<dbReference type="EMBL" id="AOIK01000029">
    <property type="protein sequence ID" value="ELY85919.1"/>
    <property type="molecule type" value="Genomic_DNA"/>
</dbReference>
<accession>L9ZHS5</accession>
<proteinExistence type="predicted"/>
<dbReference type="RefSeq" id="WP_007109666.1">
    <property type="nucleotide sequence ID" value="NZ_AOIK01000029.1"/>
</dbReference>
<evidence type="ECO:0000313" key="2">
    <source>
        <dbReference type="Proteomes" id="UP000011511"/>
    </source>
</evidence>
<keyword evidence="2" id="KW-1185">Reference proteome</keyword>
<evidence type="ECO:0000313" key="1">
    <source>
        <dbReference type="EMBL" id="ELY85919.1"/>
    </source>
</evidence>
<evidence type="ECO:0008006" key="3">
    <source>
        <dbReference type="Google" id="ProtNLM"/>
    </source>
</evidence>
<dbReference type="eggNOG" id="arCOG00006">
    <property type="taxonomic scope" value="Archaea"/>
</dbReference>
<organism evidence="1 2">
    <name type="scientific">Natrinema altunense (strain JCM 12890 / CGMCC 1.3731 / AJ2)</name>
    <dbReference type="NCBI Taxonomy" id="1227494"/>
    <lineage>
        <taxon>Archaea</taxon>
        <taxon>Methanobacteriati</taxon>
        <taxon>Methanobacteriota</taxon>
        <taxon>Stenosarchaea group</taxon>
        <taxon>Halobacteria</taxon>
        <taxon>Halobacteriales</taxon>
        <taxon>Natrialbaceae</taxon>
        <taxon>Natrinema</taxon>
    </lineage>
</organism>
<dbReference type="Proteomes" id="UP000011511">
    <property type="component" value="Unassembled WGS sequence"/>
</dbReference>
<dbReference type="AlphaFoldDB" id="L9ZHS5"/>
<name>L9ZHS5_NATA2</name>